<keyword evidence="1 3" id="KW-0853">WD repeat</keyword>
<gene>
    <name evidence="5" type="ORF">SODALDRAFT_326316</name>
</gene>
<feature type="compositionally biased region" description="Low complexity" evidence="4">
    <location>
        <begin position="217"/>
        <end position="228"/>
    </location>
</feature>
<feature type="compositionally biased region" description="Polar residues" evidence="4">
    <location>
        <begin position="72"/>
        <end position="85"/>
    </location>
</feature>
<dbReference type="InterPro" id="IPR050630">
    <property type="entry name" value="WD_repeat_EMAP"/>
</dbReference>
<evidence type="ECO:0000256" key="2">
    <source>
        <dbReference type="ARBA" id="ARBA00022737"/>
    </source>
</evidence>
<keyword evidence="2" id="KW-0677">Repeat</keyword>
<dbReference type="PROSITE" id="PS50082">
    <property type="entry name" value="WD_REPEATS_2"/>
    <property type="match status" value="1"/>
</dbReference>
<protein>
    <submittedName>
        <fullName evidence="5">Uncharacterized protein</fullName>
    </submittedName>
</protein>
<dbReference type="Gene3D" id="2.130.10.10">
    <property type="entry name" value="YVTN repeat-like/Quinoprotein amine dehydrogenase"/>
    <property type="match status" value="2"/>
</dbReference>
<sequence>MSMSWFTDDDQDVFIPPHSPLPVQENSGEMNSNMHSEATRPSRNIHALQELSDYHDALRDVSTRPTVRRTPGNRQESANRPSTHSIARRELKESRALKESRPSKSHSTIISNTTLHPPPTKPLPPVPRPRLPSKGTIDTSPTSPTISSTPDHWTSRAPRGTGTLVSAASPGGESWTASSRESRLTPLTLGSLAESLASPITIPHVEPGLEPRPLPPTQAQAQPQTQVTPRIDVVPSKRLSHNNKDRGSISYIDVSPSSTILASKQGNHMIRLWDVPQETLASTIKVRFYVQTQPRSRDYFVRSHAILSETAALIAIATAFGHTLEIWNWSKSKKLQTIDDAYRWASARGDIFQANWPSLATYREDRDTIDLYPLRQARADKPFDKPFDKPRTIDLRLTGLPHVPKCPELAYSATGPLLIAAAGPRTPRPGHPPPEHGPMLIAWEVDDVASPSHKPYKFIMPAAHADLAMALPFCLVTYGSVAVSIWIPAAYRLVEGKGKTGGGSRLEPAPVTARHVLLWDFSANTAWTYAIPDAVACVSPDCRFVAYCCDHKAGVAILDAMTGRELCWLHVGKEEESIHSSDGSSVLSRVSGGSSEQSKGAHQITELCFSADGSLFYVGDGAGSVRVYHIKEPQREDMLRPGMPVDTCIESSNGGIEKSLFMV</sequence>
<dbReference type="SUPFAM" id="SSF50978">
    <property type="entry name" value="WD40 repeat-like"/>
    <property type="match status" value="1"/>
</dbReference>
<dbReference type="RefSeq" id="XP_028469956.1">
    <property type="nucleotide sequence ID" value="XM_028610137.1"/>
</dbReference>
<reference evidence="5 6" key="1">
    <citation type="journal article" date="2018" name="Mol. Ecol.">
        <title>The obligate alkalophilic soda-lake fungus Sodiomyces alkalinus has shifted to a protein diet.</title>
        <authorList>
            <person name="Grum-Grzhimaylo A.A."/>
            <person name="Falkoski D.L."/>
            <person name="van den Heuvel J."/>
            <person name="Valero-Jimenez C.A."/>
            <person name="Min B."/>
            <person name="Choi I.G."/>
            <person name="Lipzen A."/>
            <person name="Daum C.G."/>
            <person name="Aanen D.K."/>
            <person name="Tsang A."/>
            <person name="Henrissat B."/>
            <person name="Bilanenko E.N."/>
            <person name="de Vries R.P."/>
            <person name="van Kan J.A.L."/>
            <person name="Grigoriev I.V."/>
            <person name="Debets A.J.M."/>
        </authorList>
    </citation>
    <scope>NUCLEOTIDE SEQUENCE [LARGE SCALE GENOMIC DNA]</scope>
    <source>
        <strain evidence="5 6">F11</strain>
    </source>
</reference>
<feature type="repeat" description="WD" evidence="3">
    <location>
        <begin position="242"/>
        <end position="283"/>
    </location>
</feature>
<dbReference type="AlphaFoldDB" id="A0A3N2Q5Y6"/>
<keyword evidence="6" id="KW-1185">Reference proteome</keyword>
<accession>A0A3N2Q5Y6</accession>
<dbReference type="STRING" id="1314773.A0A3N2Q5Y6"/>
<evidence type="ECO:0000256" key="4">
    <source>
        <dbReference type="SAM" id="MobiDB-lite"/>
    </source>
</evidence>
<dbReference type="OrthoDB" id="5242786at2759"/>
<feature type="compositionally biased region" description="Basic and acidic residues" evidence="4">
    <location>
        <begin position="87"/>
        <end position="102"/>
    </location>
</feature>
<feature type="region of interest" description="Disordered" evidence="4">
    <location>
        <begin position="203"/>
        <end position="228"/>
    </location>
</feature>
<dbReference type="EMBL" id="ML119051">
    <property type="protein sequence ID" value="ROT42150.1"/>
    <property type="molecule type" value="Genomic_DNA"/>
</dbReference>
<feature type="compositionally biased region" description="Pro residues" evidence="4">
    <location>
        <begin position="116"/>
        <end position="130"/>
    </location>
</feature>
<feature type="compositionally biased region" description="Basic and acidic residues" evidence="4">
    <location>
        <begin position="52"/>
        <end position="62"/>
    </location>
</feature>
<dbReference type="GeneID" id="39578615"/>
<evidence type="ECO:0000256" key="1">
    <source>
        <dbReference type="ARBA" id="ARBA00022574"/>
    </source>
</evidence>
<evidence type="ECO:0000313" key="6">
    <source>
        <dbReference type="Proteomes" id="UP000272025"/>
    </source>
</evidence>
<dbReference type="InterPro" id="IPR036322">
    <property type="entry name" value="WD40_repeat_dom_sf"/>
</dbReference>
<dbReference type="Proteomes" id="UP000272025">
    <property type="component" value="Unassembled WGS sequence"/>
</dbReference>
<feature type="compositionally biased region" description="Low complexity" evidence="4">
    <location>
        <begin position="136"/>
        <end position="151"/>
    </location>
</feature>
<proteinExistence type="predicted"/>
<dbReference type="InterPro" id="IPR015943">
    <property type="entry name" value="WD40/YVTN_repeat-like_dom_sf"/>
</dbReference>
<dbReference type="InterPro" id="IPR001680">
    <property type="entry name" value="WD40_rpt"/>
</dbReference>
<feature type="compositionally biased region" description="Polar residues" evidence="4">
    <location>
        <begin position="24"/>
        <end position="42"/>
    </location>
</feature>
<evidence type="ECO:0000256" key="3">
    <source>
        <dbReference type="PROSITE-ProRule" id="PRU00221"/>
    </source>
</evidence>
<dbReference type="PANTHER" id="PTHR13720:SF33">
    <property type="entry name" value="HELP DOMAIN-CONTAINING PROTEIN"/>
    <property type="match status" value="1"/>
</dbReference>
<organism evidence="5 6">
    <name type="scientific">Sodiomyces alkalinus (strain CBS 110278 / VKM F-3762 / F11)</name>
    <name type="common">Alkaliphilic filamentous fungus</name>
    <dbReference type="NCBI Taxonomy" id="1314773"/>
    <lineage>
        <taxon>Eukaryota</taxon>
        <taxon>Fungi</taxon>
        <taxon>Dikarya</taxon>
        <taxon>Ascomycota</taxon>
        <taxon>Pezizomycotina</taxon>
        <taxon>Sordariomycetes</taxon>
        <taxon>Hypocreomycetidae</taxon>
        <taxon>Glomerellales</taxon>
        <taxon>Plectosphaerellaceae</taxon>
        <taxon>Sodiomyces</taxon>
    </lineage>
</organism>
<dbReference type="SMART" id="SM00320">
    <property type="entry name" value="WD40"/>
    <property type="match status" value="2"/>
</dbReference>
<name>A0A3N2Q5Y6_SODAK</name>
<feature type="region of interest" description="Disordered" evidence="4">
    <location>
        <begin position="1"/>
        <end position="183"/>
    </location>
</feature>
<dbReference type="PANTHER" id="PTHR13720">
    <property type="entry name" value="WD-40 REPEAT PROTEIN"/>
    <property type="match status" value="1"/>
</dbReference>
<evidence type="ECO:0000313" key="5">
    <source>
        <dbReference type="EMBL" id="ROT42150.1"/>
    </source>
</evidence>